<gene>
    <name evidence="1" type="ORF">ERS852450_03197</name>
</gene>
<dbReference type="AlphaFoldDB" id="A0A174KY51"/>
<accession>A0A174KY51</accession>
<name>A0A174KY51_9FIRM</name>
<dbReference type="EMBL" id="CYZL01000049">
    <property type="protein sequence ID" value="CUP16883.1"/>
    <property type="molecule type" value="Genomic_DNA"/>
</dbReference>
<proteinExistence type="predicted"/>
<organism evidence="1 2">
    <name type="scientific">Anaerobutyricum hallii</name>
    <dbReference type="NCBI Taxonomy" id="39488"/>
    <lineage>
        <taxon>Bacteria</taxon>
        <taxon>Bacillati</taxon>
        <taxon>Bacillota</taxon>
        <taxon>Clostridia</taxon>
        <taxon>Lachnospirales</taxon>
        <taxon>Lachnospiraceae</taxon>
        <taxon>Anaerobutyricum</taxon>
    </lineage>
</organism>
<reference evidence="1 2" key="1">
    <citation type="submission" date="2015-09" db="EMBL/GenBank/DDBJ databases">
        <authorList>
            <consortium name="Pathogen Informatics"/>
        </authorList>
    </citation>
    <scope>NUCLEOTIDE SEQUENCE [LARGE SCALE GENOMIC DNA]</scope>
    <source>
        <strain evidence="1 2">2789STDY5834835</strain>
    </source>
</reference>
<dbReference type="RefSeq" id="WP_055300023.1">
    <property type="nucleotide sequence ID" value="NZ_BLYK01000082.1"/>
</dbReference>
<evidence type="ECO:0008006" key="3">
    <source>
        <dbReference type="Google" id="ProtNLM"/>
    </source>
</evidence>
<evidence type="ECO:0000313" key="2">
    <source>
        <dbReference type="Proteomes" id="UP000095679"/>
    </source>
</evidence>
<dbReference type="Proteomes" id="UP000095679">
    <property type="component" value="Unassembled WGS sequence"/>
</dbReference>
<evidence type="ECO:0000313" key="1">
    <source>
        <dbReference type="EMBL" id="CUP16883.1"/>
    </source>
</evidence>
<sequence>MQKRKNIDMLRFYGGDVRERTDDGVLIDTCKDDLWSDKTAYRTLNALLFDGYENEKERIFKEGNKLNPVFVRRLKDTIKIYTGIFKLMCMEKQKKVSSFRARRVDRKNSLNAYEKGCTQSFVSCSKGGYGTQFANKNQVILLEVEVSGESPYIDFQQKLTEDEYIYYNEQEILFPPFLPLKIEELALTKGEKKMIKDMHNNPPVGKYLIQPGSFPDYREIIKSSKEELYQRILQGKEEASLCLEKMNAGDWCSDYRSYENWKKDFQDYLKLLYSDLWYENGDIKED</sequence>
<protein>
    <recommendedName>
        <fullName evidence="3">ADP ribosyltransferase domain-containing protein</fullName>
    </recommendedName>
</protein>